<dbReference type="PANTHER" id="PTHR30578:SF0">
    <property type="entry name" value="ION-TRANSLOCATING OXIDOREDUCTASE COMPLEX SUBUNIT D"/>
    <property type="match status" value="1"/>
</dbReference>
<organism evidence="1 2">
    <name type="scientific">Anaerocolumna cellulosilytica</name>
    <dbReference type="NCBI Taxonomy" id="433286"/>
    <lineage>
        <taxon>Bacteria</taxon>
        <taxon>Bacillati</taxon>
        <taxon>Bacillota</taxon>
        <taxon>Clostridia</taxon>
        <taxon>Lachnospirales</taxon>
        <taxon>Lachnospiraceae</taxon>
        <taxon>Anaerocolumna</taxon>
    </lineage>
</organism>
<dbReference type="Proteomes" id="UP000515561">
    <property type="component" value="Chromosome"/>
</dbReference>
<proteinExistence type="predicted"/>
<dbReference type="GO" id="GO:0005886">
    <property type="term" value="C:plasma membrane"/>
    <property type="evidence" value="ECO:0007669"/>
    <property type="project" value="TreeGrafter"/>
</dbReference>
<dbReference type="EMBL" id="AP023367">
    <property type="protein sequence ID" value="BCJ96696.1"/>
    <property type="molecule type" value="Genomic_DNA"/>
</dbReference>
<dbReference type="GO" id="GO:0055085">
    <property type="term" value="P:transmembrane transport"/>
    <property type="evidence" value="ECO:0007669"/>
    <property type="project" value="InterPro"/>
</dbReference>
<dbReference type="InterPro" id="IPR004338">
    <property type="entry name" value="NqrB/RnfD"/>
</dbReference>
<dbReference type="PANTHER" id="PTHR30578">
    <property type="entry name" value="ELECTRON TRANSPORT COMPLEX PROTEIN RNFD"/>
    <property type="match status" value="1"/>
</dbReference>
<gene>
    <name evidence="1" type="primary">rnfD_2</name>
    <name evidence="1" type="ORF">acsn021_42650</name>
</gene>
<keyword evidence="2" id="KW-1185">Reference proteome</keyword>
<evidence type="ECO:0000313" key="2">
    <source>
        <dbReference type="Proteomes" id="UP000515561"/>
    </source>
</evidence>
<dbReference type="KEGG" id="acel:acsn021_42650"/>
<protein>
    <submittedName>
        <fullName evidence="1">Electron transport complex subunit D</fullName>
    </submittedName>
</protein>
<dbReference type="InterPro" id="IPR011303">
    <property type="entry name" value="RnfD_bac"/>
</dbReference>
<sequence length="325" mass="35307">MQSKKEYLLSKKMPHIRSVITTRQIMVDVAIALLPALIGAVYFFGYRSLLLVLVSVITCVFFEFLWQKLRHEPVLIGDFSAVVTGILLSFNVPVTTPYWVVIAAGFFSIVIAKQFFGGIGSNFANPALMGRLFIMTFYPGSIASYVTTYHNGADAISSATVLSAAKSGHPLTDVSYLDMFLGNIPGSLGETSKSLLLAGFLYLCYRKVVNVQIAITYIITVIAITFTFGGDALFTGDIFTNLLGGSLILGAFYMLTDYSFASAAGKIFMGVIAGVVTAGIRIWGIYPEGVCYGILAANCLLAFIERLKPPCVYGMKAKPRKKLHI</sequence>
<dbReference type="RefSeq" id="WP_184092051.1">
    <property type="nucleotide sequence ID" value="NZ_AP023367.1"/>
</dbReference>
<dbReference type="Pfam" id="PF03116">
    <property type="entry name" value="NQR2_RnfD_RnfE"/>
    <property type="match status" value="1"/>
</dbReference>
<dbReference type="GO" id="GO:0022900">
    <property type="term" value="P:electron transport chain"/>
    <property type="evidence" value="ECO:0007669"/>
    <property type="project" value="InterPro"/>
</dbReference>
<dbReference type="NCBIfam" id="TIGR01946">
    <property type="entry name" value="rnfD"/>
    <property type="match status" value="1"/>
</dbReference>
<dbReference type="AlphaFoldDB" id="A0A6S6R3M0"/>
<reference evidence="1 2" key="1">
    <citation type="journal article" date="2016" name="Int. J. Syst. Evol. Microbiol.">
        <title>Descriptions of Anaerotaenia torta gen. nov., sp. nov. and Anaerocolumna cellulosilytica gen. nov., sp. nov. isolated from a methanogenic reactor of cattle waste.</title>
        <authorList>
            <person name="Uek A."/>
            <person name="Ohtaki Y."/>
            <person name="Kaku N."/>
            <person name="Ueki K."/>
        </authorList>
    </citation>
    <scope>NUCLEOTIDE SEQUENCE [LARGE SCALE GENOMIC DNA]</scope>
    <source>
        <strain evidence="1 2">SN021</strain>
    </source>
</reference>
<name>A0A6S6R3M0_9FIRM</name>
<accession>A0A6S6R3M0</accession>
<evidence type="ECO:0000313" key="1">
    <source>
        <dbReference type="EMBL" id="BCJ96696.1"/>
    </source>
</evidence>